<feature type="region of interest" description="Disordered" evidence="6">
    <location>
        <begin position="258"/>
        <end position="354"/>
    </location>
</feature>
<dbReference type="PROSITE" id="PS50217">
    <property type="entry name" value="BZIP"/>
    <property type="match status" value="1"/>
</dbReference>
<evidence type="ECO:0000313" key="8">
    <source>
        <dbReference type="EMBL" id="KAG8177054.1"/>
    </source>
</evidence>
<dbReference type="GO" id="GO:0000981">
    <property type="term" value="F:DNA-binding transcription factor activity, RNA polymerase II-specific"/>
    <property type="evidence" value="ECO:0007669"/>
    <property type="project" value="TreeGrafter"/>
</dbReference>
<keyword evidence="2" id="KW-0805">Transcription regulation</keyword>
<dbReference type="AlphaFoldDB" id="A0AAV6U0N4"/>
<protein>
    <recommendedName>
        <fullName evidence="7">BZIP domain-containing protein</fullName>
    </recommendedName>
</protein>
<evidence type="ECO:0000256" key="3">
    <source>
        <dbReference type="ARBA" id="ARBA00023125"/>
    </source>
</evidence>
<feature type="compositionally biased region" description="Low complexity" evidence="6">
    <location>
        <begin position="326"/>
        <end position="345"/>
    </location>
</feature>
<gene>
    <name evidence="8" type="ORF">JTE90_024941</name>
</gene>
<dbReference type="FunFam" id="1.20.5.170:FF:000006">
    <property type="entry name" value="fos-related antigen 2 isoform X1"/>
    <property type="match status" value="1"/>
</dbReference>
<feature type="compositionally biased region" description="Polar residues" evidence="6">
    <location>
        <begin position="261"/>
        <end position="303"/>
    </location>
</feature>
<dbReference type="PANTHER" id="PTHR23351">
    <property type="entry name" value="FOS TRANSCRIPTION FACTOR-RELATED"/>
    <property type="match status" value="1"/>
</dbReference>
<dbReference type="GO" id="GO:0000978">
    <property type="term" value="F:RNA polymerase II cis-regulatory region sequence-specific DNA binding"/>
    <property type="evidence" value="ECO:0007669"/>
    <property type="project" value="TreeGrafter"/>
</dbReference>
<dbReference type="EMBL" id="JAFNEN010000824">
    <property type="protein sequence ID" value="KAG8177054.1"/>
    <property type="molecule type" value="Genomic_DNA"/>
</dbReference>
<keyword evidence="3" id="KW-0238">DNA-binding</keyword>
<dbReference type="CDD" id="cd14721">
    <property type="entry name" value="bZIP_Fos"/>
    <property type="match status" value="1"/>
</dbReference>
<evidence type="ECO:0000256" key="6">
    <source>
        <dbReference type="SAM" id="MobiDB-lite"/>
    </source>
</evidence>
<dbReference type="InterPro" id="IPR004827">
    <property type="entry name" value="bZIP"/>
</dbReference>
<dbReference type="SMART" id="SM00338">
    <property type="entry name" value="BRLZ"/>
    <property type="match status" value="1"/>
</dbReference>
<feature type="domain" description="BZIP" evidence="7">
    <location>
        <begin position="159"/>
        <end position="222"/>
    </location>
</feature>
<feature type="region of interest" description="Disordered" evidence="6">
    <location>
        <begin position="106"/>
        <end position="171"/>
    </location>
</feature>
<evidence type="ECO:0000313" key="9">
    <source>
        <dbReference type="Proteomes" id="UP000827092"/>
    </source>
</evidence>
<dbReference type="InterPro" id="IPR004826">
    <property type="entry name" value="bZIP_Maf"/>
</dbReference>
<name>A0AAV6U0N4_9ARAC</name>
<dbReference type="Proteomes" id="UP000827092">
    <property type="component" value="Unassembled WGS sequence"/>
</dbReference>
<dbReference type="PROSITE" id="PS00036">
    <property type="entry name" value="BZIP_BASIC"/>
    <property type="match status" value="1"/>
</dbReference>
<accession>A0AAV6U0N4</accession>
<organism evidence="8 9">
    <name type="scientific">Oedothorax gibbosus</name>
    <dbReference type="NCBI Taxonomy" id="931172"/>
    <lineage>
        <taxon>Eukaryota</taxon>
        <taxon>Metazoa</taxon>
        <taxon>Ecdysozoa</taxon>
        <taxon>Arthropoda</taxon>
        <taxon>Chelicerata</taxon>
        <taxon>Arachnida</taxon>
        <taxon>Araneae</taxon>
        <taxon>Araneomorphae</taxon>
        <taxon>Entelegynae</taxon>
        <taxon>Araneoidea</taxon>
        <taxon>Linyphiidae</taxon>
        <taxon>Erigoninae</taxon>
        <taxon>Oedothorax</taxon>
    </lineage>
</organism>
<reference evidence="8 9" key="1">
    <citation type="journal article" date="2022" name="Nat. Ecol. Evol.">
        <title>A masculinizing supergene underlies an exaggerated male reproductive morph in a spider.</title>
        <authorList>
            <person name="Hendrickx F."/>
            <person name="De Corte Z."/>
            <person name="Sonet G."/>
            <person name="Van Belleghem S.M."/>
            <person name="Kostlbacher S."/>
            <person name="Vangestel C."/>
        </authorList>
    </citation>
    <scope>NUCLEOTIDE SEQUENCE [LARGE SCALE GENOMIC DNA]</scope>
    <source>
        <strain evidence="8">W744_W776</strain>
    </source>
</reference>
<comment type="similarity">
    <text evidence="1">Belongs to the bZIP family. Fos subfamily.</text>
</comment>
<evidence type="ECO:0000256" key="5">
    <source>
        <dbReference type="ARBA" id="ARBA00044005"/>
    </source>
</evidence>
<comment type="caution">
    <text evidence="8">The sequence shown here is derived from an EMBL/GenBank/DDBJ whole genome shotgun (WGS) entry which is preliminary data.</text>
</comment>
<dbReference type="InterPro" id="IPR000837">
    <property type="entry name" value="AP-1"/>
</dbReference>
<dbReference type="InterPro" id="IPR046347">
    <property type="entry name" value="bZIP_sf"/>
</dbReference>
<dbReference type="PRINTS" id="PR00042">
    <property type="entry name" value="LEUZIPPRFOS"/>
</dbReference>
<feature type="compositionally biased region" description="Low complexity" evidence="6">
    <location>
        <begin position="131"/>
        <end position="141"/>
    </location>
</feature>
<dbReference type="Gene3D" id="1.20.5.170">
    <property type="match status" value="1"/>
</dbReference>
<dbReference type="Pfam" id="PF03131">
    <property type="entry name" value="bZIP_Maf"/>
    <property type="match status" value="1"/>
</dbReference>
<proteinExistence type="inferred from homology"/>
<comment type="subunit">
    <text evidence="5">Homodimer. Heterodimer with Jra. The kay-Jra heterodimer binds more stably to the AP-1 site than either of the two proteins alone.</text>
</comment>
<evidence type="ECO:0000256" key="1">
    <source>
        <dbReference type="ARBA" id="ARBA00007619"/>
    </source>
</evidence>
<dbReference type="PANTHER" id="PTHR23351:SF56">
    <property type="entry name" value="KAYAK"/>
    <property type="match status" value="1"/>
</dbReference>
<dbReference type="GO" id="GO:0005634">
    <property type="term" value="C:nucleus"/>
    <property type="evidence" value="ECO:0007669"/>
    <property type="project" value="TreeGrafter"/>
</dbReference>
<evidence type="ECO:0000259" key="7">
    <source>
        <dbReference type="PROSITE" id="PS50217"/>
    </source>
</evidence>
<keyword evidence="4" id="KW-0804">Transcription</keyword>
<evidence type="ECO:0000256" key="4">
    <source>
        <dbReference type="ARBA" id="ARBA00023163"/>
    </source>
</evidence>
<sequence>MTHFSELERSLVMISSVERYKGAILSSMSNGHEESSPAVPCSTMEGLTCGIPTRTTPTLTPTTLKNIEESLFEIGSIPPAPLEHQHQAGFAPPVIVSFASLPKQQDDRWADDCMNSSDRSMDSPCPPSEASVGSVRTSRTGRSGGRRPNKDEQLSPEEEERRRVRRERNKLAAARCRKRRMELTSNLMNETDGLEEKRQNLQNEIQILNCQKEELEFILEAHKATCKLQQGGNRNMLQQQPQATKGKPLEESKVNRLKNYNRPTTLPLSSNYNNEGGNTTNRNKSSTDLSGLNTSLNTPSTGLFQFDSLMEGGGNTPASNGGFVISSSCGGQQRSSSSDLSSPDSMTPGKLVSL</sequence>
<dbReference type="SUPFAM" id="SSF57959">
    <property type="entry name" value="Leucine zipper domain"/>
    <property type="match status" value="1"/>
</dbReference>
<keyword evidence="9" id="KW-1185">Reference proteome</keyword>
<evidence type="ECO:0000256" key="2">
    <source>
        <dbReference type="ARBA" id="ARBA00023015"/>
    </source>
</evidence>